<dbReference type="InterPro" id="IPR017927">
    <property type="entry name" value="FAD-bd_FR_type"/>
</dbReference>
<evidence type="ECO:0000313" key="6">
    <source>
        <dbReference type="Proteomes" id="UP000288405"/>
    </source>
</evidence>
<accession>A0A432WKD2</accession>
<dbReference type="SUPFAM" id="SSF63380">
    <property type="entry name" value="Riboflavin synthase domain-like"/>
    <property type="match status" value="1"/>
</dbReference>
<evidence type="ECO:0000256" key="1">
    <source>
        <dbReference type="ARBA" id="ARBA00023002"/>
    </source>
</evidence>
<dbReference type="SUPFAM" id="SSF52343">
    <property type="entry name" value="Ferredoxin reductase-like, C-terminal NADP-linked domain"/>
    <property type="match status" value="1"/>
</dbReference>
<dbReference type="PRINTS" id="PR00410">
    <property type="entry name" value="PHEHYDRXLASE"/>
</dbReference>
<dbReference type="EMBL" id="PIPM01000004">
    <property type="protein sequence ID" value="RUO34191.1"/>
    <property type="molecule type" value="Genomic_DNA"/>
</dbReference>
<evidence type="ECO:0000256" key="2">
    <source>
        <dbReference type="ARBA" id="ARBA00023223"/>
    </source>
</evidence>
<gene>
    <name evidence="5" type="ORF">CWE11_05535</name>
</gene>
<dbReference type="NCBIfam" id="NF005963">
    <property type="entry name" value="PRK08051.1"/>
    <property type="match status" value="1"/>
</dbReference>
<dbReference type="InterPro" id="IPR039261">
    <property type="entry name" value="FNR_nucleotide-bd"/>
</dbReference>
<organism evidence="5 6">
    <name type="scientific">Aliidiomarina sanyensis</name>
    <dbReference type="NCBI Taxonomy" id="1249555"/>
    <lineage>
        <taxon>Bacteria</taxon>
        <taxon>Pseudomonadati</taxon>
        <taxon>Pseudomonadota</taxon>
        <taxon>Gammaproteobacteria</taxon>
        <taxon>Alteromonadales</taxon>
        <taxon>Idiomarinaceae</taxon>
        <taxon>Aliidiomarina</taxon>
    </lineage>
</organism>
<proteinExistence type="inferred from homology"/>
<evidence type="ECO:0000313" key="5">
    <source>
        <dbReference type="EMBL" id="RUO34191.1"/>
    </source>
</evidence>
<dbReference type="InterPro" id="IPR050415">
    <property type="entry name" value="MRET"/>
</dbReference>
<dbReference type="GO" id="GO:0008218">
    <property type="term" value="P:bioluminescence"/>
    <property type="evidence" value="ECO:0007669"/>
    <property type="project" value="UniProtKB-KW"/>
</dbReference>
<dbReference type="Pfam" id="PF00175">
    <property type="entry name" value="NAD_binding_1"/>
    <property type="match status" value="1"/>
</dbReference>
<dbReference type="PANTHER" id="PTHR47354:SF7">
    <property type="entry name" value="NAD(P)H-FLAVIN REDUCTASE"/>
    <property type="match status" value="1"/>
</dbReference>
<dbReference type="PANTHER" id="PTHR47354">
    <property type="entry name" value="NADH OXIDOREDUCTASE HCR"/>
    <property type="match status" value="1"/>
</dbReference>
<dbReference type="AlphaFoldDB" id="A0A432WKD2"/>
<evidence type="ECO:0000256" key="3">
    <source>
        <dbReference type="ARBA" id="ARBA00038177"/>
    </source>
</evidence>
<sequence length="241" mass="26860">MYQGVATVRRCEAVNSFVHIVELVLEEAVDYIPGQYLMVNMGEGDQRPFSIASIPAHGKEVTLHIGASPDNPYAWEVLERIQRERAISVSLPHGNAGYEPTRSRPLLLIAGGTGFSYAWSILQAHLARTETQPVLLYWGVREEADLYYHEALVEMAKRFANLTYVPVVERPQDENWADPRGKVLDVVIDDLSATTSAAAEGMKAYDVYIAGRFDMVRVARDQFTALGLPKDQLFGDALSFI</sequence>
<name>A0A432WKD2_9GAMM</name>
<dbReference type="PROSITE" id="PS51384">
    <property type="entry name" value="FAD_FR"/>
    <property type="match status" value="1"/>
</dbReference>
<feature type="domain" description="FAD-binding FR-type" evidence="4">
    <location>
        <begin position="1"/>
        <end position="99"/>
    </location>
</feature>
<keyword evidence="1" id="KW-0560">Oxidoreductase</keyword>
<protein>
    <submittedName>
        <fullName evidence="5">NAD(P)H-flavin reductase</fullName>
    </submittedName>
</protein>
<comment type="caution">
    <text evidence="5">The sequence shown here is derived from an EMBL/GenBank/DDBJ whole genome shotgun (WGS) entry which is preliminary data.</text>
</comment>
<dbReference type="Proteomes" id="UP000288405">
    <property type="component" value="Unassembled WGS sequence"/>
</dbReference>
<dbReference type="Gene3D" id="2.40.30.10">
    <property type="entry name" value="Translation factors"/>
    <property type="match status" value="1"/>
</dbReference>
<reference evidence="5 6" key="1">
    <citation type="journal article" date="2011" name="Front. Microbiol.">
        <title>Genomic signatures of strain selection and enhancement in Bacillus atrophaeus var. globigii, a historical biowarfare simulant.</title>
        <authorList>
            <person name="Gibbons H.S."/>
            <person name="Broomall S.M."/>
            <person name="McNew L.A."/>
            <person name="Daligault H."/>
            <person name="Chapman C."/>
            <person name="Bruce D."/>
            <person name="Karavis M."/>
            <person name="Krepps M."/>
            <person name="McGregor P.A."/>
            <person name="Hong C."/>
            <person name="Park K.H."/>
            <person name="Akmal A."/>
            <person name="Feldman A."/>
            <person name="Lin J.S."/>
            <person name="Chang W.E."/>
            <person name="Higgs B.W."/>
            <person name="Demirev P."/>
            <person name="Lindquist J."/>
            <person name="Liem A."/>
            <person name="Fochler E."/>
            <person name="Read T.D."/>
            <person name="Tapia R."/>
            <person name="Johnson S."/>
            <person name="Bishop-Lilly K.A."/>
            <person name="Detter C."/>
            <person name="Han C."/>
            <person name="Sozhamannan S."/>
            <person name="Rosenzweig C.N."/>
            <person name="Skowronski E.W."/>
        </authorList>
    </citation>
    <scope>NUCLEOTIDE SEQUENCE [LARGE SCALE GENOMIC DNA]</scope>
    <source>
        <strain evidence="5 6">GYP-17</strain>
    </source>
</reference>
<dbReference type="Gene3D" id="3.40.50.80">
    <property type="entry name" value="Nucleotide-binding domain of ferredoxin-NADP reductase (FNR) module"/>
    <property type="match status" value="1"/>
</dbReference>
<dbReference type="CDD" id="cd06189">
    <property type="entry name" value="flavin_oxioreductase"/>
    <property type="match status" value="1"/>
</dbReference>
<keyword evidence="2" id="KW-0455">Luminescence</keyword>
<dbReference type="RefSeq" id="WP_126776608.1">
    <property type="nucleotide sequence ID" value="NZ_PIPM01000004.1"/>
</dbReference>
<dbReference type="OrthoDB" id="9806195at2"/>
<evidence type="ECO:0000259" key="4">
    <source>
        <dbReference type="PROSITE" id="PS51384"/>
    </source>
</evidence>
<dbReference type="InterPro" id="IPR001433">
    <property type="entry name" value="OxRdtase_FAD/NAD-bd"/>
</dbReference>
<keyword evidence="6" id="KW-1185">Reference proteome</keyword>
<dbReference type="InterPro" id="IPR017938">
    <property type="entry name" value="Riboflavin_synthase-like_b-brl"/>
</dbReference>
<dbReference type="GO" id="GO:0016491">
    <property type="term" value="F:oxidoreductase activity"/>
    <property type="evidence" value="ECO:0007669"/>
    <property type="project" value="UniProtKB-KW"/>
</dbReference>
<comment type="similarity">
    <text evidence="3">Belongs to the Fre/LuxG FAD/NAD(P) flavoprotein oxidoreductase family.</text>
</comment>